<name>A0ABP6RXS3_9PSEU</name>
<comment type="caution">
    <text evidence="3">The sequence shown here is derived from an EMBL/GenBank/DDBJ whole genome shotgun (WGS) entry which is preliminary data.</text>
</comment>
<dbReference type="InterPro" id="IPR025326">
    <property type="entry name" value="DUF4232"/>
</dbReference>
<accession>A0ABP6RXS3</accession>
<keyword evidence="4" id="KW-1185">Reference proteome</keyword>
<feature type="domain" description="DUF4232" evidence="2">
    <location>
        <begin position="55"/>
        <end position="165"/>
    </location>
</feature>
<feature type="signal peptide" evidence="1">
    <location>
        <begin position="1"/>
        <end position="28"/>
    </location>
</feature>
<organism evidence="3 4">
    <name type="scientific">Saccharopolyspora gregorii</name>
    <dbReference type="NCBI Taxonomy" id="33914"/>
    <lineage>
        <taxon>Bacteria</taxon>
        <taxon>Bacillati</taxon>
        <taxon>Actinomycetota</taxon>
        <taxon>Actinomycetes</taxon>
        <taxon>Pseudonocardiales</taxon>
        <taxon>Pseudonocardiaceae</taxon>
        <taxon>Saccharopolyspora</taxon>
    </lineage>
</organism>
<feature type="chain" id="PRO_5046296252" description="DUF4232 domain-containing protein" evidence="1">
    <location>
        <begin position="29"/>
        <end position="193"/>
    </location>
</feature>
<protein>
    <recommendedName>
        <fullName evidence="2">DUF4232 domain-containing protein</fullName>
    </recommendedName>
</protein>
<evidence type="ECO:0000259" key="2">
    <source>
        <dbReference type="Pfam" id="PF14016"/>
    </source>
</evidence>
<evidence type="ECO:0000313" key="4">
    <source>
        <dbReference type="Proteomes" id="UP001500483"/>
    </source>
</evidence>
<reference evidence="4" key="1">
    <citation type="journal article" date="2019" name="Int. J. Syst. Evol. Microbiol.">
        <title>The Global Catalogue of Microorganisms (GCM) 10K type strain sequencing project: providing services to taxonomists for standard genome sequencing and annotation.</title>
        <authorList>
            <consortium name="The Broad Institute Genomics Platform"/>
            <consortium name="The Broad Institute Genome Sequencing Center for Infectious Disease"/>
            <person name="Wu L."/>
            <person name="Ma J."/>
        </authorList>
    </citation>
    <scope>NUCLEOTIDE SEQUENCE [LARGE SCALE GENOMIC DNA]</scope>
    <source>
        <strain evidence="4">JCM 9687</strain>
    </source>
</reference>
<keyword evidence="1" id="KW-0732">Signal</keyword>
<dbReference type="Pfam" id="PF14016">
    <property type="entry name" value="DUF4232"/>
    <property type="match status" value="1"/>
</dbReference>
<proteinExistence type="predicted"/>
<gene>
    <name evidence="3" type="ORF">GCM10020366_52690</name>
</gene>
<evidence type="ECO:0000256" key="1">
    <source>
        <dbReference type="SAM" id="SignalP"/>
    </source>
</evidence>
<sequence length="193" mass="19719">MPLTKTRKIGAAAALFSGALLLVGCGQATGAAPSGVSSAAVEQGGTTEDISASPCSAADYSVDLIPQPGRPGVNLLAVTNNSDQTCPVSGWVELTPEDMTGSPIDGVPSENVDIPGGRTEISLEPNRTAFAGVHFELGDKNDVRTATGFRASFSDTSGDVNVNVDSGEAEYLEFPIKSMQVGTLQPSAQGVTF</sequence>
<dbReference type="RefSeq" id="WP_344930120.1">
    <property type="nucleotide sequence ID" value="NZ_BAAAYK010000038.1"/>
</dbReference>
<dbReference type="PROSITE" id="PS51257">
    <property type="entry name" value="PROKAR_LIPOPROTEIN"/>
    <property type="match status" value="1"/>
</dbReference>
<dbReference type="EMBL" id="BAAAYK010000038">
    <property type="protein sequence ID" value="GAA3362899.1"/>
    <property type="molecule type" value="Genomic_DNA"/>
</dbReference>
<dbReference type="Proteomes" id="UP001500483">
    <property type="component" value="Unassembled WGS sequence"/>
</dbReference>
<evidence type="ECO:0000313" key="3">
    <source>
        <dbReference type="EMBL" id="GAA3362899.1"/>
    </source>
</evidence>